<organism evidence="1 2">
    <name type="scientific">Auriscalpium vulgare</name>
    <dbReference type="NCBI Taxonomy" id="40419"/>
    <lineage>
        <taxon>Eukaryota</taxon>
        <taxon>Fungi</taxon>
        <taxon>Dikarya</taxon>
        <taxon>Basidiomycota</taxon>
        <taxon>Agaricomycotina</taxon>
        <taxon>Agaricomycetes</taxon>
        <taxon>Russulales</taxon>
        <taxon>Auriscalpiaceae</taxon>
        <taxon>Auriscalpium</taxon>
    </lineage>
</organism>
<reference evidence="1" key="1">
    <citation type="submission" date="2021-02" db="EMBL/GenBank/DDBJ databases">
        <authorList>
            <consortium name="DOE Joint Genome Institute"/>
            <person name="Ahrendt S."/>
            <person name="Looney B.P."/>
            <person name="Miyauchi S."/>
            <person name="Morin E."/>
            <person name="Drula E."/>
            <person name="Courty P.E."/>
            <person name="Chicoki N."/>
            <person name="Fauchery L."/>
            <person name="Kohler A."/>
            <person name="Kuo A."/>
            <person name="Labutti K."/>
            <person name="Pangilinan J."/>
            <person name="Lipzen A."/>
            <person name="Riley R."/>
            <person name="Andreopoulos W."/>
            <person name="He G."/>
            <person name="Johnson J."/>
            <person name="Barry K.W."/>
            <person name="Grigoriev I.V."/>
            <person name="Nagy L."/>
            <person name="Hibbett D."/>
            <person name="Henrissat B."/>
            <person name="Matheny P.B."/>
            <person name="Labbe J."/>
            <person name="Martin F."/>
        </authorList>
    </citation>
    <scope>NUCLEOTIDE SEQUENCE</scope>
    <source>
        <strain evidence="1">FP105234-sp</strain>
    </source>
</reference>
<name>A0ACB8RMZ9_9AGAM</name>
<keyword evidence="2" id="KW-1185">Reference proteome</keyword>
<gene>
    <name evidence="1" type="ORF">FA95DRAFT_1561726</name>
</gene>
<evidence type="ECO:0000313" key="2">
    <source>
        <dbReference type="Proteomes" id="UP000814033"/>
    </source>
</evidence>
<comment type="caution">
    <text evidence="1">The sequence shown here is derived from an EMBL/GenBank/DDBJ whole genome shotgun (WGS) entry which is preliminary data.</text>
</comment>
<proteinExistence type="predicted"/>
<evidence type="ECO:0000313" key="1">
    <source>
        <dbReference type="EMBL" id="KAI0044888.1"/>
    </source>
</evidence>
<accession>A0ACB8RMZ9</accession>
<protein>
    <submittedName>
        <fullName evidence="1">Uncharacterized protein</fullName>
    </submittedName>
</protein>
<sequence>MGIIHSAIKPSNILLRASGHVMISGFAHASLAHADPDDTALDLTLTGGLRVDTPATKEWHEAPEVLLGWKIGFEVDVWGYGIVLGWMALGRVRVALRVVN</sequence>
<dbReference type="EMBL" id="MU275968">
    <property type="protein sequence ID" value="KAI0044888.1"/>
    <property type="molecule type" value="Genomic_DNA"/>
</dbReference>
<reference evidence="1" key="2">
    <citation type="journal article" date="2022" name="New Phytol.">
        <title>Evolutionary transition to the ectomycorrhizal habit in the genomes of a hyperdiverse lineage of mushroom-forming fungi.</title>
        <authorList>
            <person name="Looney B."/>
            <person name="Miyauchi S."/>
            <person name="Morin E."/>
            <person name="Drula E."/>
            <person name="Courty P.E."/>
            <person name="Kohler A."/>
            <person name="Kuo A."/>
            <person name="LaButti K."/>
            <person name="Pangilinan J."/>
            <person name="Lipzen A."/>
            <person name="Riley R."/>
            <person name="Andreopoulos W."/>
            <person name="He G."/>
            <person name="Johnson J."/>
            <person name="Nolan M."/>
            <person name="Tritt A."/>
            <person name="Barry K.W."/>
            <person name="Grigoriev I.V."/>
            <person name="Nagy L.G."/>
            <person name="Hibbett D."/>
            <person name="Henrissat B."/>
            <person name="Matheny P.B."/>
            <person name="Labbe J."/>
            <person name="Martin F.M."/>
        </authorList>
    </citation>
    <scope>NUCLEOTIDE SEQUENCE</scope>
    <source>
        <strain evidence="1">FP105234-sp</strain>
    </source>
</reference>
<dbReference type="Proteomes" id="UP000814033">
    <property type="component" value="Unassembled WGS sequence"/>
</dbReference>